<comment type="subcellular location">
    <subcellularLocation>
        <location evidence="1">Periplasm</location>
    </subcellularLocation>
</comment>
<dbReference type="Proteomes" id="UP001247805">
    <property type="component" value="Unassembled WGS sequence"/>
</dbReference>
<dbReference type="PANTHER" id="PTHR38102">
    <property type="entry name" value="PERIPLASMIC CHAPERONE SPY"/>
    <property type="match status" value="1"/>
</dbReference>
<dbReference type="InterPro" id="IPR052211">
    <property type="entry name" value="Cpx_auxiliary_protein"/>
</dbReference>
<sequence>MEQQTKMSDAALKRAENKHAVLNVLSSEQRDQLSAIMEQRSAKVDGKGKRKGKRKGEGKHKGERGLKRALSTEQTAAIESIKSQAKEAASSYREKMKSFKQAERELIASGEFSADAWLSLSAEYKDDFYEMSMLRAKSKHDIWNILTPEQQSKMQRMMKRKHKGERKGKRQPIEA</sequence>
<name>A0ABU3SVZ1_9ALTE</name>
<feature type="compositionally biased region" description="Basic residues" evidence="5">
    <location>
        <begin position="156"/>
        <end position="175"/>
    </location>
</feature>
<evidence type="ECO:0000256" key="5">
    <source>
        <dbReference type="SAM" id="MobiDB-lite"/>
    </source>
</evidence>
<dbReference type="Gene3D" id="1.20.120.1490">
    <property type="match status" value="2"/>
</dbReference>
<dbReference type="InterPro" id="IPR012899">
    <property type="entry name" value="LTXXQ"/>
</dbReference>
<evidence type="ECO:0000256" key="1">
    <source>
        <dbReference type="ARBA" id="ARBA00004418"/>
    </source>
</evidence>
<keyword evidence="3" id="KW-0732">Signal</keyword>
<reference evidence="6 7" key="1">
    <citation type="submission" date="2023-10" db="EMBL/GenBank/DDBJ databases">
        <title>Glaciecola aquimarina strain GGW-M5 nov., isolated from a coastal seawater.</title>
        <authorList>
            <person name="Bayburt H."/>
            <person name="Kim J.M."/>
            <person name="Choi B.J."/>
            <person name="Jeon C.O."/>
        </authorList>
    </citation>
    <scope>NUCLEOTIDE SEQUENCE [LARGE SCALE GENOMIC DNA]</scope>
    <source>
        <strain evidence="6 7">KCTC 32108</strain>
    </source>
</reference>
<gene>
    <name evidence="6" type="ORF">RS130_09190</name>
</gene>
<protein>
    <submittedName>
        <fullName evidence="6">Spy/CpxP family protein refolding chaperone</fullName>
    </submittedName>
</protein>
<evidence type="ECO:0000313" key="7">
    <source>
        <dbReference type="Proteomes" id="UP001247805"/>
    </source>
</evidence>
<dbReference type="EMBL" id="JAWDIO010000002">
    <property type="protein sequence ID" value="MDU0354087.1"/>
    <property type="molecule type" value="Genomic_DNA"/>
</dbReference>
<comment type="similarity">
    <text evidence="2">Belongs to the CpxP/Spy family.</text>
</comment>
<dbReference type="PANTHER" id="PTHR38102:SF1">
    <property type="entry name" value="PERIPLASMIC CHAPERONE SPY"/>
    <property type="match status" value="1"/>
</dbReference>
<feature type="compositionally biased region" description="Basic residues" evidence="5">
    <location>
        <begin position="48"/>
        <end position="58"/>
    </location>
</feature>
<evidence type="ECO:0000256" key="2">
    <source>
        <dbReference type="ARBA" id="ARBA00008441"/>
    </source>
</evidence>
<organism evidence="6 7">
    <name type="scientific">Paraglaciecola aquimarina</name>
    <dbReference type="NCBI Taxonomy" id="1235557"/>
    <lineage>
        <taxon>Bacteria</taxon>
        <taxon>Pseudomonadati</taxon>
        <taxon>Pseudomonadota</taxon>
        <taxon>Gammaproteobacteria</taxon>
        <taxon>Alteromonadales</taxon>
        <taxon>Alteromonadaceae</taxon>
        <taxon>Paraglaciecola</taxon>
    </lineage>
</organism>
<evidence type="ECO:0000313" key="6">
    <source>
        <dbReference type="EMBL" id="MDU0354087.1"/>
    </source>
</evidence>
<feature type="region of interest" description="Disordered" evidence="5">
    <location>
        <begin position="26"/>
        <end position="74"/>
    </location>
</feature>
<evidence type="ECO:0000256" key="3">
    <source>
        <dbReference type="ARBA" id="ARBA00022729"/>
    </source>
</evidence>
<evidence type="ECO:0000256" key="4">
    <source>
        <dbReference type="ARBA" id="ARBA00022764"/>
    </source>
</evidence>
<dbReference type="Pfam" id="PF07813">
    <property type="entry name" value="LTXXQ"/>
    <property type="match status" value="1"/>
</dbReference>
<comment type="caution">
    <text evidence="6">The sequence shown here is derived from an EMBL/GenBank/DDBJ whole genome shotgun (WGS) entry which is preliminary data.</text>
</comment>
<feature type="region of interest" description="Disordered" evidence="5">
    <location>
        <begin position="148"/>
        <end position="175"/>
    </location>
</feature>
<dbReference type="RefSeq" id="WP_316025711.1">
    <property type="nucleotide sequence ID" value="NZ_JAWDIO010000002.1"/>
</dbReference>
<keyword evidence="4" id="KW-0574">Periplasm</keyword>
<proteinExistence type="inferred from homology"/>
<keyword evidence="7" id="KW-1185">Reference proteome</keyword>
<accession>A0ABU3SVZ1</accession>